<dbReference type="AlphaFoldDB" id="A0A3A8QZ03"/>
<keyword evidence="2" id="KW-0732">Signal</keyword>
<dbReference type="RefSeq" id="WP_121768685.1">
    <property type="nucleotide sequence ID" value="NZ_RAWM01000001.1"/>
</dbReference>
<protein>
    <submittedName>
        <fullName evidence="3">Uncharacterized protein</fullName>
    </submittedName>
</protein>
<feature type="chain" id="PRO_5017409577" evidence="2">
    <location>
        <begin position="21"/>
        <end position="155"/>
    </location>
</feature>
<evidence type="ECO:0000313" key="4">
    <source>
        <dbReference type="Proteomes" id="UP000282656"/>
    </source>
</evidence>
<evidence type="ECO:0000256" key="2">
    <source>
        <dbReference type="SAM" id="SignalP"/>
    </source>
</evidence>
<feature type="signal peptide" evidence="2">
    <location>
        <begin position="1"/>
        <end position="20"/>
    </location>
</feature>
<evidence type="ECO:0000256" key="1">
    <source>
        <dbReference type="SAM" id="MobiDB-lite"/>
    </source>
</evidence>
<sequence length="155" mass="15459">MKLPLMAALAALTFSGQAFAQSHTDHETPPMQDPSTDAPQDSAERWDKATGTGGSGSVSDTDSEDLKPADEADDNAVAPSSIDEGVGGSGSTEQGSNSTSDHSSSAEPGAPNSGTPGNKGAQMEVTPPAWDQNKKMGSSASPTTGTPPVEGSAGN</sequence>
<evidence type="ECO:0000313" key="3">
    <source>
        <dbReference type="EMBL" id="RKH73996.1"/>
    </source>
</evidence>
<accession>A0A3A8QZ03</accession>
<name>A0A3A8QZ03_9BACT</name>
<comment type="caution">
    <text evidence="3">The sequence shown here is derived from an EMBL/GenBank/DDBJ whole genome shotgun (WGS) entry which is preliminary data.</text>
</comment>
<reference evidence="4" key="1">
    <citation type="submission" date="2018-09" db="EMBL/GenBank/DDBJ databases">
        <authorList>
            <person name="Livingstone P.G."/>
            <person name="Whitworth D.E."/>
        </authorList>
    </citation>
    <scope>NUCLEOTIDE SEQUENCE [LARGE SCALE GENOMIC DNA]</scope>
    <source>
        <strain evidence="4">AB047A</strain>
    </source>
</reference>
<organism evidence="3 4">
    <name type="scientific">Corallococcus interemptor</name>
    <dbReference type="NCBI Taxonomy" id="2316720"/>
    <lineage>
        <taxon>Bacteria</taxon>
        <taxon>Pseudomonadati</taxon>
        <taxon>Myxococcota</taxon>
        <taxon>Myxococcia</taxon>
        <taxon>Myxococcales</taxon>
        <taxon>Cystobacterineae</taxon>
        <taxon>Myxococcaceae</taxon>
        <taxon>Corallococcus</taxon>
    </lineage>
</organism>
<gene>
    <name evidence="3" type="ORF">D7X96_00020</name>
</gene>
<proteinExistence type="predicted"/>
<keyword evidence="4" id="KW-1185">Reference proteome</keyword>
<dbReference type="OrthoDB" id="5513842at2"/>
<feature type="compositionally biased region" description="Polar residues" evidence="1">
    <location>
        <begin position="135"/>
        <end position="146"/>
    </location>
</feature>
<dbReference type="Proteomes" id="UP000282656">
    <property type="component" value="Unassembled WGS sequence"/>
</dbReference>
<feature type="region of interest" description="Disordered" evidence="1">
    <location>
        <begin position="20"/>
        <end position="155"/>
    </location>
</feature>
<feature type="compositionally biased region" description="Polar residues" evidence="1">
    <location>
        <begin position="91"/>
        <end position="116"/>
    </location>
</feature>
<dbReference type="EMBL" id="RAWM01000001">
    <property type="protein sequence ID" value="RKH73996.1"/>
    <property type="molecule type" value="Genomic_DNA"/>
</dbReference>